<feature type="short sequence motif" description="DGA/G" evidence="9">
    <location>
        <begin position="502"/>
        <end position="504"/>
    </location>
</feature>
<evidence type="ECO:0000256" key="8">
    <source>
        <dbReference type="ARBA" id="ARBA00023136"/>
    </source>
</evidence>
<keyword evidence="4 9" id="KW-0378">Hydrolase</keyword>
<comment type="subcellular location">
    <subcellularLocation>
        <location evidence="1">Membrane</location>
    </subcellularLocation>
</comment>
<feature type="short sequence motif" description="GXGXXG" evidence="9">
    <location>
        <begin position="351"/>
        <end position="356"/>
    </location>
</feature>
<dbReference type="PANTHER" id="PTHR14226">
    <property type="entry name" value="NEUROPATHY TARGET ESTERASE/SWISS CHEESE D.MELANOGASTER"/>
    <property type="match status" value="1"/>
</dbReference>
<sequence length="637" mass="69461">MSSPRQRFLDELLERHLRAIFGDIDTRALQMLRRHLEWMEIAGGETLMRQGDAGDAMYFTVSGRLRAYVKNGDGSQHMVGEMSRGHMIGEMSLYTGEPRAASVVAVRDSVLVRLAKPEFNRLLARSARVSIALTRQIIQRLKGDGARSQGGPAGGSGPRLDRDRPVTMALLPITAGVDVAAFGAQLAQQMARIGTVRLVTRGDIDTALAEAGLADSGHGGAETTRRIALVLDEIEARHDFVLLAGDDGPTDWTRLCCRHCDELLLLADADQPPALHATEQACLAPGAHRAEAAEILVLLHPVDRPAPRGTARWLARRPVAGHVHIRPGLARDMARLARLQTRTAVGLVLAGGGARGFAHLGVYRALVERGIDIDCVGGTSIGAVMATYIASDRPLDEVMANARAAFRTNPTGDFNLMPVLSLIKGLRLRRILAEAVQSLVGYGAEEADVEDLWKGFYCVATNYSTASEYRIERGNLVLSLLASTSIPGALPPVIHQGELLCDGGIFNNFPVDAMRRMRGVGRVIGVDLNHRSAPLVNHDDMPGTWALLRDRLRRPANRLYLLPSLPSYLMTVTILNSMSRQRAAQGLCDLYFHPPLTRVGMLQWTRLEPIIQRGYAHAVQVLERKLKAGLGVFDKEP</sequence>
<dbReference type="PROSITE" id="PS51635">
    <property type="entry name" value="PNPLA"/>
    <property type="match status" value="1"/>
</dbReference>
<evidence type="ECO:0000259" key="12">
    <source>
        <dbReference type="PROSITE" id="PS51635"/>
    </source>
</evidence>
<dbReference type="Pfam" id="PF00027">
    <property type="entry name" value="cNMP_binding"/>
    <property type="match status" value="1"/>
</dbReference>
<evidence type="ECO:0000256" key="3">
    <source>
        <dbReference type="ARBA" id="ARBA00022692"/>
    </source>
</evidence>
<dbReference type="STRING" id="1842727.RD110_01700"/>
<dbReference type="AlphaFoldDB" id="A0A1P8JQS4"/>
<feature type="domain" description="Cyclic nucleotide-binding" evidence="11">
    <location>
        <begin position="20"/>
        <end position="140"/>
    </location>
</feature>
<organism evidence="13 14">
    <name type="scientific">Rhodoferax koreensis</name>
    <dbReference type="NCBI Taxonomy" id="1842727"/>
    <lineage>
        <taxon>Bacteria</taxon>
        <taxon>Pseudomonadati</taxon>
        <taxon>Pseudomonadota</taxon>
        <taxon>Betaproteobacteria</taxon>
        <taxon>Burkholderiales</taxon>
        <taxon>Comamonadaceae</taxon>
        <taxon>Rhodoferax</taxon>
    </lineage>
</organism>
<evidence type="ECO:0000256" key="9">
    <source>
        <dbReference type="PROSITE-ProRule" id="PRU01161"/>
    </source>
</evidence>
<dbReference type="SUPFAM" id="SSF51206">
    <property type="entry name" value="cAMP-binding domain-like"/>
    <property type="match status" value="1"/>
</dbReference>
<dbReference type="Gene3D" id="3.40.1090.10">
    <property type="entry name" value="Cytosolic phospholipase A2 catalytic domain"/>
    <property type="match status" value="2"/>
</dbReference>
<dbReference type="InterPro" id="IPR001423">
    <property type="entry name" value="LysoPLipase_patatin_CS"/>
</dbReference>
<feature type="region of interest" description="Disordered" evidence="10">
    <location>
        <begin position="143"/>
        <end position="163"/>
    </location>
</feature>
<dbReference type="GO" id="GO:0004622">
    <property type="term" value="F:phosphatidylcholine lysophospholipase activity"/>
    <property type="evidence" value="ECO:0007669"/>
    <property type="project" value="InterPro"/>
</dbReference>
<dbReference type="GO" id="GO:0016042">
    <property type="term" value="P:lipid catabolic process"/>
    <property type="evidence" value="ECO:0007669"/>
    <property type="project" value="UniProtKB-UniRule"/>
</dbReference>
<dbReference type="PROSITE" id="PS00889">
    <property type="entry name" value="CNMP_BINDING_2"/>
    <property type="match status" value="1"/>
</dbReference>
<dbReference type="PROSITE" id="PS01237">
    <property type="entry name" value="UPF0028"/>
    <property type="match status" value="1"/>
</dbReference>
<evidence type="ECO:0000256" key="4">
    <source>
        <dbReference type="ARBA" id="ARBA00022801"/>
    </source>
</evidence>
<keyword evidence="7 9" id="KW-0443">Lipid metabolism</keyword>
<dbReference type="InterPro" id="IPR014710">
    <property type="entry name" value="RmlC-like_jellyroll"/>
</dbReference>
<comment type="similarity">
    <text evidence="2">Belongs to the NTE family.</text>
</comment>
<evidence type="ECO:0000313" key="14">
    <source>
        <dbReference type="Proteomes" id="UP000186609"/>
    </source>
</evidence>
<evidence type="ECO:0000256" key="6">
    <source>
        <dbReference type="ARBA" id="ARBA00022989"/>
    </source>
</evidence>
<dbReference type="GO" id="GO:0016020">
    <property type="term" value="C:membrane"/>
    <property type="evidence" value="ECO:0007669"/>
    <property type="project" value="UniProtKB-SubCell"/>
</dbReference>
<proteinExistence type="inferred from homology"/>
<feature type="active site" description="Nucleophile" evidence="9">
    <location>
        <position position="380"/>
    </location>
</feature>
<gene>
    <name evidence="13" type="ORF">RD110_01700</name>
</gene>
<evidence type="ECO:0000256" key="10">
    <source>
        <dbReference type="SAM" id="MobiDB-lite"/>
    </source>
</evidence>
<dbReference type="InterPro" id="IPR000595">
    <property type="entry name" value="cNMP-bd_dom"/>
</dbReference>
<evidence type="ECO:0000256" key="5">
    <source>
        <dbReference type="ARBA" id="ARBA00022963"/>
    </source>
</evidence>
<accession>A0A1P8JQS4</accession>
<evidence type="ECO:0000256" key="7">
    <source>
        <dbReference type="ARBA" id="ARBA00023098"/>
    </source>
</evidence>
<dbReference type="Pfam" id="PF01734">
    <property type="entry name" value="Patatin"/>
    <property type="match status" value="1"/>
</dbReference>
<dbReference type="Gene3D" id="2.60.120.10">
    <property type="entry name" value="Jelly Rolls"/>
    <property type="match status" value="1"/>
</dbReference>
<protein>
    <submittedName>
        <fullName evidence="13">Patatin</fullName>
    </submittedName>
</protein>
<dbReference type="InterPro" id="IPR002641">
    <property type="entry name" value="PNPLA_dom"/>
</dbReference>
<dbReference type="Proteomes" id="UP000186609">
    <property type="component" value="Chromosome"/>
</dbReference>
<dbReference type="OrthoDB" id="5290098at2"/>
<evidence type="ECO:0000313" key="13">
    <source>
        <dbReference type="EMBL" id="APW36078.1"/>
    </source>
</evidence>
<dbReference type="InterPro" id="IPR016035">
    <property type="entry name" value="Acyl_Trfase/lysoPLipase"/>
</dbReference>
<dbReference type="EMBL" id="CP019236">
    <property type="protein sequence ID" value="APW36078.1"/>
    <property type="molecule type" value="Genomic_DNA"/>
</dbReference>
<dbReference type="InterPro" id="IPR018490">
    <property type="entry name" value="cNMP-bd_dom_sf"/>
</dbReference>
<keyword evidence="6" id="KW-1133">Transmembrane helix</keyword>
<evidence type="ECO:0000256" key="2">
    <source>
        <dbReference type="ARBA" id="ARBA00006636"/>
    </source>
</evidence>
<dbReference type="InterPro" id="IPR056556">
    <property type="entry name" value="NTE1_P-loop_dom"/>
</dbReference>
<feature type="short sequence motif" description="GXSXG" evidence="9">
    <location>
        <begin position="378"/>
        <end position="382"/>
    </location>
</feature>
<dbReference type="CDD" id="cd00038">
    <property type="entry name" value="CAP_ED"/>
    <property type="match status" value="1"/>
</dbReference>
<dbReference type="InterPro" id="IPR050301">
    <property type="entry name" value="NTE"/>
</dbReference>
<dbReference type="Pfam" id="PF24179">
    <property type="entry name" value="NTE_Ploop"/>
    <property type="match status" value="1"/>
</dbReference>
<dbReference type="PANTHER" id="PTHR14226:SF29">
    <property type="entry name" value="NEUROPATHY TARGET ESTERASE SWS"/>
    <property type="match status" value="1"/>
</dbReference>
<dbReference type="PROSITE" id="PS50042">
    <property type="entry name" value="CNMP_BINDING_3"/>
    <property type="match status" value="1"/>
</dbReference>
<feature type="active site" description="Proton acceptor" evidence="9">
    <location>
        <position position="502"/>
    </location>
</feature>
<evidence type="ECO:0000256" key="1">
    <source>
        <dbReference type="ARBA" id="ARBA00004370"/>
    </source>
</evidence>
<name>A0A1P8JQS4_9BURK</name>
<dbReference type="CDD" id="cd07205">
    <property type="entry name" value="Pat_PNPLA6_PNPLA7_NTE1_like"/>
    <property type="match status" value="1"/>
</dbReference>
<keyword evidence="14" id="KW-1185">Reference proteome</keyword>
<keyword evidence="8" id="KW-0472">Membrane</keyword>
<evidence type="ECO:0000259" key="11">
    <source>
        <dbReference type="PROSITE" id="PS50042"/>
    </source>
</evidence>
<feature type="domain" description="PNPLA" evidence="12">
    <location>
        <begin position="347"/>
        <end position="515"/>
    </location>
</feature>
<keyword evidence="5 9" id="KW-0442">Lipid degradation</keyword>
<dbReference type="SMART" id="SM00100">
    <property type="entry name" value="cNMP"/>
    <property type="match status" value="1"/>
</dbReference>
<dbReference type="SUPFAM" id="SSF52151">
    <property type="entry name" value="FabD/lysophospholipase-like"/>
    <property type="match status" value="1"/>
</dbReference>
<dbReference type="RefSeq" id="WP_076196083.1">
    <property type="nucleotide sequence ID" value="NZ_CP019236.1"/>
</dbReference>
<reference evidence="13 14" key="1">
    <citation type="submission" date="2017-01" db="EMBL/GenBank/DDBJ databases">
        <authorList>
            <person name="Mah S.A."/>
            <person name="Swanson W.J."/>
            <person name="Moy G.W."/>
            <person name="Vacquier V.D."/>
        </authorList>
    </citation>
    <scope>NUCLEOTIDE SEQUENCE [LARGE SCALE GENOMIC DNA]</scope>
    <source>
        <strain evidence="13 14">DCY110</strain>
    </source>
</reference>
<dbReference type="GO" id="GO:0046470">
    <property type="term" value="P:phosphatidylcholine metabolic process"/>
    <property type="evidence" value="ECO:0007669"/>
    <property type="project" value="InterPro"/>
</dbReference>
<dbReference type="KEGG" id="rhy:RD110_01700"/>
<dbReference type="InterPro" id="IPR018488">
    <property type="entry name" value="cNMP-bd_CS"/>
</dbReference>
<keyword evidence="3" id="KW-0812">Transmembrane</keyword>